<reference evidence="1 2" key="2">
    <citation type="journal article" date="2022" name="Mol. Ecol. Resour.">
        <title>The genomes of chicory, endive, great burdock and yacon provide insights into Asteraceae paleo-polyploidization history and plant inulin production.</title>
        <authorList>
            <person name="Fan W."/>
            <person name="Wang S."/>
            <person name="Wang H."/>
            <person name="Wang A."/>
            <person name="Jiang F."/>
            <person name="Liu H."/>
            <person name="Zhao H."/>
            <person name="Xu D."/>
            <person name="Zhang Y."/>
        </authorList>
    </citation>
    <scope>NUCLEOTIDE SEQUENCE [LARGE SCALE GENOMIC DNA]</scope>
    <source>
        <strain evidence="2">cv. Yunnan</strain>
        <tissue evidence="1">Leaves</tissue>
    </source>
</reference>
<accession>A0ACB9JWX1</accession>
<evidence type="ECO:0000313" key="2">
    <source>
        <dbReference type="Proteomes" id="UP001056120"/>
    </source>
</evidence>
<dbReference type="Proteomes" id="UP001056120">
    <property type="component" value="Linkage Group LG02"/>
</dbReference>
<protein>
    <submittedName>
        <fullName evidence="1">Uncharacterized protein</fullName>
    </submittedName>
</protein>
<proteinExistence type="predicted"/>
<evidence type="ECO:0000313" key="1">
    <source>
        <dbReference type="EMBL" id="KAI3824486.1"/>
    </source>
</evidence>
<sequence>MIALGFPRTLLLGSGEPPATRSRLVVCARSSGSTIFKGETDAVHGNLVATFKDLEDHVHGLEFGLAAA</sequence>
<organism evidence="1 2">
    <name type="scientific">Smallanthus sonchifolius</name>
    <dbReference type="NCBI Taxonomy" id="185202"/>
    <lineage>
        <taxon>Eukaryota</taxon>
        <taxon>Viridiplantae</taxon>
        <taxon>Streptophyta</taxon>
        <taxon>Embryophyta</taxon>
        <taxon>Tracheophyta</taxon>
        <taxon>Spermatophyta</taxon>
        <taxon>Magnoliopsida</taxon>
        <taxon>eudicotyledons</taxon>
        <taxon>Gunneridae</taxon>
        <taxon>Pentapetalae</taxon>
        <taxon>asterids</taxon>
        <taxon>campanulids</taxon>
        <taxon>Asterales</taxon>
        <taxon>Asteraceae</taxon>
        <taxon>Asteroideae</taxon>
        <taxon>Heliantheae alliance</taxon>
        <taxon>Millerieae</taxon>
        <taxon>Smallanthus</taxon>
    </lineage>
</organism>
<name>A0ACB9JWX1_9ASTR</name>
<dbReference type="EMBL" id="CM042019">
    <property type="protein sequence ID" value="KAI3824486.1"/>
    <property type="molecule type" value="Genomic_DNA"/>
</dbReference>
<reference evidence="2" key="1">
    <citation type="journal article" date="2022" name="Mol. Ecol. Resour.">
        <title>The genomes of chicory, endive, great burdock and yacon provide insights into Asteraceae palaeo-polyploidization history and plant inulin production.</title>
        <authorList>
            <person name="Fan W."/>
            <person name="Wang S."/>
            <person name="Wang H."/>
            <person name="Wang A."/>
            <person name="Jiang F."/>
            <person name="Liu H."/>
            <person name="Zhao H."/>
            <person name="Xu D."/>
            <person name="Zhang Y."/>
        </authorList>
    </citation>
    <scope>NUCLEOTIDE SEQUENCE [LARGE SCALE GENOMIC DNA]</scope>
    <source>
        <strain evidence="2">cv. Yunnan</strain>
    </source>
</reference>
<gene>
    <name evidence="1" type="ORF">L1987_05946</name>
</gene>
<keyword evidence="2" id="KW-1185">Reference proteome</keyword>
<comment type="caution">
    <text evidence="1">The sequence shown here is derived from an EMBL/GenBank/DDBJ whole genome shotgun (WGS) entry which is preliminary data.</text>
</comment>